<feature type="compositionally biased region" description="Basic and acidic residues" evidence="2">
    <location>
        <begin position="1182"/>
        <end position="1206"/>
    </location>
</feature>
<dbReference type="Proteomes" id="UP001385951">
    <property type="component" value="Unassembled WGS sequence"/>
</dbReference>
<feature type="region of interest" description="Disordered" evidence="2">
    <location>
        <begin position="1113"/>
        <end position="1206"/>
    </location>
</feature>
<dbReference type="PROSITE" id="PS50211">
    <property type="entry name" value="DENN"/>
    <property type="match status" value="1"/>
</dbReference>
<dbReference type="InterPro" id="IPR001194">
    <property type="entry name" value="cDENN_dom"/>
</dbReference>
<feature type="compositionally biased region" description="Polar residues" evidence="2">
    <location>
        <begin position="1164"/>
        <end position="1174"/>
    </location>
</feature>
<feature type="compositionally biased region" description="Polar residues" evidence="2">
    <location>
        <begin position="67"/>
        <end position="80"/>
    </location>
</feature>
<name>A0AAW0GNB0_9APHY</name>
<sequence>MSSVGRSRTRAPAPAVPLAVSATPNVSSGSEKSPKSSRFNRNWEEEEHQDVHRPLMSTSLMRKHTQKSNLSIRSTSSNYGTGRPDTTASSASRPTSARQQRPIPAPDPIITISASNHNGPDTTGDGDDVIDEPDYVTVDAADAAGPPSPLPKDKASRVLGIRHRRSMEPIPASNRASMATIRSAPASDPAPPSSSSGPTLPLASLYVVSGLPKSPHTWTLADPDSVLGLHHSEGAVGRWWRPEVLGSTVSPGAGGSKKKRKGKTEDNGPVFSSAGHLNKQEVGKMLSKALKLSFTREVEIIASTLQPASTVHTFTFTLPAPNTPLAPSPSTDLLRASVLSSNTDPRSSVITFPYPYTDDPFAKHARPSSAFLGPPTSFLSPNGHTPGGSATSDVKSSGSNGNITYHGVCLTVWSHADAERTAAIRRTLEASRSRKESGQSLVSRKKSSHGSIGSADPTSQARRRHKLSSRGPWGGADAETDLDGAETDADVDGGAVSESDYEVASTVGHGPGESTLFLPGDTVFWLPYALTLVSRFPIYDLMRDYLTLSWARFSKDVQSHTLQISKILSHPAPRPGELVRLDASSATGQHGSLGHGETSLEVVSRFPGGLDFGRGLVDVNFTMWPLFKCLNIDNILTICEIALSPTGRILFFSRHPSMLGVAVKTIRYLVELRGWSGVALPAVHSRDAKIYIDDPGPWIIGLATEARYAIRPPPEVCVVDLDINYLNCASPPPGVVSSKQQRDKYRQRLLTAFEPHYHPDHCVPSEFKEAFPAGRFRPVCKIQAKRGAASTAVADMIKPPEWWHSTRIIQAFDAVLQDKLKKPSLLKRISSFGTVRAPPRLTQAEQHIQLSIRKRATAFVDARDDLETKIGRLSRRLNFLMTESDLWRDKFVTFEQYAEKLSVEASELRSKINKEQRETKRLSSMVNMTAAEKAKLQSQLRDTETAHKDALEELKRMKDAMDKMEEERSEMIAEVEAQIERALAHMAVDVDESDYGSSRPSSRLSSRSAPSTLRRRPSDTLARPLRSFSTESTLAESYNDGMEDSLSSGGIKTVPEVEEEEEEELAPSKKRFSASKADLPQDGMTAVDEGISQKSDKIAQKVLQIQRKLESALAADAQRRSLDSHASESEFSEAARSSSGRRRRPSRTSRPSSRTIGAEKLRNINISPIGTGRSTPVRHAKRISEDRKSVPIEEKAETEHTPTKEKHVAQEVIVEKHKVDLPGLRKIPSAVSVGATRPSSPSVPTPITPSLTTATSTATDDEDTDFQSAYSASPRGSYGSFENFAVKTYDNSDSSEAGTPTTTGGNPDHLNDFGRTSRDRASSTGTAKETKGHLNLRASQDTVMTATPRLANR</sequence>
<dbReference type="Gene3D" id="3.40.50.11500">
    <property type="match status" value="1"/>
</dbReference>
<keyword evidence="1" id="KW-0175">Coiled coil</keyword>
<feature type="compositionally biased region" description="Low complexity" evidence="2">
    <location>
        <begin position="1248"/>
        <end position="1258"/>
    </location>
</feature>
<feature type="compositionally biased region" description="Low complexity" evidence="2">
    <location>
        <begin position="86"/>
        <end position="101"/>
    </location>
</feature>
<feature type="region of interest" description="Disordered" evidence="2">
    <location>
        <begin position="1232"/>
        <end position="1353"/>
    </location>
</feature>
<feature type="compositionally biased region" description="Basic and acidic residues" evidence="2">
    <location>
        <begin position="1117"/>
        <end position="1128"/>
    </location>
</feature>
<evidence type="ECO:0000259" key="3">
    <source>
        <dbReference type="PROSITE" id="PS50211"/>
    </source>
</evidence>
<dbReference type="SMART" id="SM00799">
    <property type="entry name" value="DENN"/>
    <property type="match status" value="1"/>
</dbReference>
<feature type="region of interest" description="Disordered" evidence="2">
    <location>
        <begin position="429"/>
        <end position="493"/>
    </location>
</feature>
<feature type="region of interest" description="Disordered" evidence="2">
    <location>
        <begin position="246"/>
        <end position="276"/>
    </location>
</feature>
<dbReference type="GO" id="GO:0032483">
    <property type="term" value="P:regulation of Rab protein signal transduction"/>
    <property type="evidence" value="ECO:0007669"/>
    <property type="project" value="TreeGrafter"/>
</dbReference>
<evidence type="ECO:0000256" key="1">
    <source>
        <dbReference type="SAM" id="Coils"/>
    </source>
</evidence>
<feature type="compositionally biased region" description="Low complexity" evidence="2">
    <location>
        <begin position="997"/>
        <end position="1012"/>
    </location>
</feature>
<feature type="compositionally biased region" description="Polar residues" evidence="2">
    <location>
        <begin position="1027"/>
        <end position="1036"/>
    </location>
</feature>
<evidence type="ECO:0000313" key="5">
    <source>
        <dbReference type="Proteomes" id="UP001385951"/>
    </source>
</evidence>
<dbReference type="InterPro" id="IPR051696">
    <property type="entry name" value="DENN_Domain_GEFs"/>
</dbReference>
<dbReference type="InterPro" id="IPR043153">
    <property type="entry name" value="DENN_C"/>
</dbReference>
<reference evidence="4 5" key="1">
    <citation type="submission" date="2022-09" db="EMBL/GenBank/DDBJ databases">
        <authorList>
            <person name="Palmer J.M."/>
        </authorList>
    </citation>
    <scope>NUCLEOTIDE SEQUENCE [LARGE SCALE GENOMIC DNA]</scope>
    <source>
        <strain evidence="4 5">DSM 7382</strain>
    </source>
</reference>
<organism evidence="4 5">
    <name type="scientific">Cerrena zonata</name>
    <dbReference type="NCBI Taxonomy" id="2478898"/>
    <lineage>
        <taxon>Eukaryota</taxon>
        <taxon>Fungi</taxon>
        <taxon>Dikarya</taxon>
        <taxon>Basidiomycota</taxon>
        <taxon>Agaricomycotina</taxon>
        <taxon>Agaricomycetes</taxon>
        <taxon>Polyporales</taxon>
        <taxon>Cerrenaceae</taxon>
        <taxon>Cerrena</taxon>
    </lineage>
</organism>
<feature type="compositionally biased region" description="Low complexity" evidence="2">
    <location>
        <begin position="10"/>
        <end position="31"/>
    </location>
</feature>
<feature type="compositionally biased region" description="Acidic residues" evidence="2">
    <location>
        <begin position="1056"/>
        <end position="1065"/>
    </location>
</feature>
<feature type="domain" description="UDENN" evidence="3">
    <location>
        <begin position="448"/>
        <end position="843"/>
    </location>
</feature>
<feature type="compositionally biased region" description="Polar residues" evidence="2">
    <location>
        <begin position="377"/>
        <end position="397"/>
    </location>
</feature>
<feature type="compositionally biased region" description="Basic and acidic residues" evidence="2">
    <location>
        <begin position="1309"/>
        <end position="1321"/>
    </location>
</feature>
<dbReference type="InterPro" id="IPR037516">
    <property type="entry name" value="Tripartite_DENN"/>
</dbReference>
<proteinExistence type="predicted"/>
<keyword evidence="5" id="KW-1185">Reference proteome</keyword>
<dbReference type="EMBL" id="JASBNA010000002">
    <property type="protein sequence ID" value="KAK7694665.1"/>
    <property type="molecule type" value="Genomic_DNA"/>
</dbReference>
<feature type="compositionally biased region" description="Polar residues" evidence="2">
    <location>
        <begin position="1289"/>
        <end position="1305"/>
    </location>
</feature>
<dbReference type="PANTHER" id="PTHR12296">
    <property type="entry name" value="DENN DOMAIN-CONTAINING PROTEIN 4"/>
    <property type="match status" value="1"/>
</dbReference>
<feature type="region of interest" description="Disordered" evidence="2">
    <location>
        <begin position="991"/>
        <end position="1094"/>
    </location>
</feature>
<dbReference type="PANTHER" id="PTHR12296:SF31">
    <property type="entry name" value="DENN (AEX-3) DOMAIN PROTEIN (AFU_ORTHOLOGUE AFUA_6G11200)"/>
    <property type="match status" value="1"/>
</dbReference>
<feature type="region of interest" description="Disordered" evidence="2">
    <location>
        <begin position="1"/>
        <end position="132"/>
    </location>
</feature>
<dbReference type="Pfam" id="PF02141">
    <property type="entry name" value="DENN"/>
    <property type="match status" value="1"/>
</dbReference>
<feature type="compositionally biased region" description="Polar residues" evidence="2">
    <location>
        <begin position="112"/>
        <end position="121"/>
    </location>
</feature>
<dbReference type="GO" id="GO:0031410">
    <property type="term" value="C:cytoplasmic vesicle"/>
    <property type="evidence" value="ECO:0007669"/>
    <property type="project" value="TreeGrafter"/>
</dbReference>
<evidence type="ECO:0000313" key="4">
    <source>
        <dbReference type="EMBL" id="KAK7694665.1"/>
    </source>
</evidence>
<evidence type="ECO:0000256" key="2">
    <source>
        <dbReference type="SAM" id="MobiDB-lite"/>
    </source>
</evidence>
<feature type="compositionally biased region" description="Acidic residues" evidence="2">
    <location>
        <begin position="478"/>
        <end position="491"/>
    </location>
</feature>
<gene>
    <name evidence="4" type="ORF">QCA50_001853</name>
</gene>
<feature type="coiled-coil region" evidence="1">
    <location>
        <begin position="863"/>
        <end position="981"/>
    </location>
</feature>
<protein>
    <recommendedName>
        <fullName evidence="3">UDENN domain-containing protein</fullName>
    </recommendedName>
</protein>
<accession>A0AAW0GNB0</accession>
<comment type="caution">
    <text evidence="4">The sequence shown here is derived from an EMBL/GenBank/DDBJ whole genome shotgun (WGS) entry which is preliminary data.</text>
</comment>
<feature type="region of interest" description="Disordered" evidence="2">
    <location>
        <begin position="372"/>
        <end position="397"/>
    </location>
</feature>